<dbReference type="SUPFAM" id="SSF54909">
    <property type="entry name" value="Dimeric alpha+beta barrel"/>
    <property type="match status" value="1"/>
</dbReference>
<reference evidence="3" key="2">
    <citation type="submission" date="2024-10" db="UniProtKB">
        <authorList>
            <consortium name="EnsemblProtists"/>
        </authorList>
    </citation>
    <scope>IDENTIFICATION</scope>
</reference>
<keyword evidence="2" id="KW-0472">Membrane</keyword>
<dbReference type="InterPro" id="IPR011008">
    <property type="entry name" value="Dimeric_a/b-barrel"/>
</dbReference>
<feature type="transmembrane region" description="Helical" evidence="2">
    <location>
        <begin position="203"/>
        <end position="223"/>
    </location>
</feature>
<feature type="compositionally biased region" description="Acidic residues" evidence="1">
    <location>
        <begin position="1"/>
        <end position="12"/>
    </location>
</feature>
<organism evidence="3 4">
    <name type="scientific">Emiliania huxleyi (strain CCMP1516)</name>
    <dbReference type="NCBI Taxonomy" id="280463"/>
    <lineage>
        <taxon>Eukaryota</taxon>
        <taxon>Haptista</taxon>
        <taxon>Haptophyta</taxon>
        <taxon>Prymnesiophyceae</taxon>
        <taxon>Isochrysidales</taxon>
        <taxon>Noelaerhabdaceae</taxon>
        <taxon>Emiliania</taxon>
    </lineage>
</organism>
<dbReference type="GeneID" id="17264569"/>
<keyword evidence="2" id="KW-0812">Transmembrane</keyword>
<feature type="transmembrane region" description="Helical" evidence="2">
    <location>
        <begin position="235"/>
        <end position="256"/>
    </location>
</feature>
<dbReference type="AlphaFoldDB" id="A0A0D3J696"/>
<sequence length="278" mass="32109">MPLDEKNDDEEAVYVQHQSSNRWKLPSHERPSKTRASRANKNDDEEAVYVQHQSSNRWKLPSHERPSKTRASRANVPITVRIDDIVTKEQEPAYLEWQRGISSAQERFVADRFGKDAVCMLLRKSSMKNSSRYIVLFRFPNREAAFAWETSSEYQHWVRKLTEIGVESTPAADMDGAGADTSTDYFPIFDLDKSSPRMTSERWHFCFLVWCQVYVLCIFWASALPKLLGSFYTELNFDAMILVSTVVTTLTMELMTMRVTVLAARRIGFLATPEDEEE</sequence>
<evidence type="ECO:0000256" key="2">
    <source>
        <dbReference type="SAM" id="Phobius"/>
    </source>
</evidence>
<feature type="region of interest" description="Disordered" evidence="1">
    <location>
        <begin position="1"/>
        <end position="72"/>
    </location>
</feature>
<dbReference type="KEGG" id="ehx:EMIHUDRAFT_243381"/>
<keyword evidence="4" id="KW-1185">Reference proteome</keyword>
<protein>
    <recommendedName>
        <fullName evidence="5">ABM domain-containing protein</fullName>
    </recommendedName>
</protein>
<dbReference type="RefSeq" id="XP_005771460.1">
    <property type="nucleotide sequence ID" value="XM_005771403.1"/>
</dbReference>
<evidence type="ECO:0000313" key="3">
    <source>
        <dbReference type="EnsemblProtists" id="EOD19031"/>
    </source>
</evidence>
<keyword evidence="2" id="KW-1133">Transmembrane helix</keyword>
<dbReference type="EnsemblProtists" id="EOD19031">
    <property type="protein sequence ID" value="EOD19031"/>
    <property type="gene ID" value="EMIHUDRAFT_243381"/>
</dbReference>
<dbReference type="Proteomes" id="UP000013827">
    <property type="component" value="Unassembled WGS sequence"/>
</dbReference>
<dbReference type="HOGENOM" id="CLU_1002658_0_0_1"/>
<accession>A0A0D3J696</accession>
<proteinExistence type="predicted"/>
<name>A0A0D3J696_EMIH1</name>
<evidence type="ECO:0000313" key="4">
    <source>
        <dbReference type="Proteomes" id="UP000013827"/>
    </source>
</evidence>
<evidence type="ECO:0008006" key="5">
    <source>
        <dbReference type="Google" id="ProtNLM"/>
    </source>
</evidence>
<dbReference type="PaxDb" id="2903-EOD19031"/>
<evidence type="ECO:0000256" key="1">
    <source>
        <dbReference type="SAM" id="MobiDB-lite"/>
    </source>
</evidence>
<reference evidence="4" key="1">
    <citation type="journal article" date="2013" name="Nature">
        <title>Pan genome of the phytoplankton Emiliania underpins its global distribution.</title>
        <authorList>
            <person name="Read B.A."/>
            <person name="Kegel J."/>
            <person name="Klute M.J."/>
            <person name="Kuo A."/>
            <person name="Lefebvre S.C."/>
            <person name="Maumus F."/>
            <person name="Mayer C."/>
            <person name="Miller J."/>
            <person name="Monier A."/>
            <person name="Salamov A."/>
            <person name="Young J."/>
            <person name="Aguilar M."/>
            <person name="Claverie J.M."/>
            <person name="Frickenhaus S."/>
            <person name="Gonzalez K."/>
            <person name="Herman E.K."/>
            <person name="Lin Y.C."/>
            <person name="Napier J."/>
            <person name="Ogata H."/>
            <person name="Sarno A.F."/>
            <person name="Shmutz J."/>
            <person name="Schroeder D."/>
            <person name="de Vargas C."/>
            <person name="Verret F."/>
            <person name="von Dassow P."/>
            <person name="Valentin K."/>
            <person name="Van de Peer Y."/>
            <person name="Wheeler G."/>
            <person name="Dacks J.B."/>
            <person name="Delwiche C.F."/>
            <person name="Dyhrman S.T."/>
            <person name="Glockner G."/>
            <person name="John U."/>
            <person name="Richards T."/>
            <person name="Worden A.Z."/>
            <person name="Zhang X."/>
            <person name="Grigoriev I.V."/>
            <person name="Allen A.E."/>
            <person name="Bidle K."/>
            <person name="Borodovsky M."/>
            <person name="Bowler C."/>
            <person name="Brownlee C."/>
            <person name="Cock J.M."/>
            <person name="Elias M."/>
            <person name="Gladyshev V.N."/>
            <person name="Groth M."/>
            <person name="Guda C."/>
            <person name="Hadaegh A."/>
            <person name="Iglesias-Rodriguez M.D."/>
            <person name="Jenkins J."/>
            <person name="Jones B.M."/>
            <person name="Lawson T."/>
            <person name="Leese F."/>
            <person name="Lindquist E."/>
            <person name="Lobanov A."/>
            <person name="Lomsadze A."/>
            <person name="Malik S.B."/>
            <person name="Marsh M.E."/>
            <person name="Mackinder L."/>
            <person name="Mock T."/>
            <person name="Mueller-Roeber B."/>
            <person name="Pagarete A."/>
            <person name="Parker M."/>
            <person name="Probert I."/>
            <person name="Quesneville H."/>
            <person name="Raines C."/>
            <person name="Rensing S.A."/>
            <person name="Riano-Pachon D.M."/>
            <person name="Richier S."/>
            <person name="Rokitta S."/>
            <person name="Shiraiwa Y."/>
            <person name="Soanes D.M."/>
            <person name="van der Giezen M."/>
            <person name="Wahlund T.M."/>
            <person name="Williams B."/>
            <person name="Wilson W."/>
            <person name="Wolfe G."/>
            <person name="Wurch L.L."/>
        </authorList>
    </citation>
    <scope>NUCLEOTIDE SEQUENCE</scope>
</reference>